<proteinExistence type="inferred from homology"/>
<reference evidence="11 12" key="1">
    <citation type="journal article" date="2014" name="Genome Announc.">
        <title>Genome Sequence of Gammaproteobacterial Pseudohaliea rubra Type Strain DSM 19751, Isolated from Coastal Seawater of the Mediterranean Sea.</title>
        <authorList>
            <person name="Spring S."/>
            <person name="Fiebig A."/>
            <person name="Riedel T."/>
            <person name="Goker M."/>
            <person name="Klenk H.P."/>
        </authorList>
    </citation>
    <scope>NUCLEOTIDE SEQUENCE [LARGE SCALE GENOMIC DNA]</scope>
    <source>
        <strain evidence="11 12">DSM 19751</strain>
    </source>
</reference>
<sequence>MTAPLTGRASGVLLHITSLPSPWGVGDLGARARELAGRLGAARQRYWQVLPLNPTSAAAGESPYFSPSSRAGNPLLISLEDLAKDGLLTTAELAAPAAPDTGHADFARARTLKLPLLARAADRLTATGDDDGYRAFCRREADWLEDHALFTALKTQDPRAWSEWPAPLGFRHGAAPAEAHAALGSAIAREKRVQYLFHRQWQRLHDCCRTAGVWLFGDMPIYVNLDSVDVWARPDVFQLDAALKPVAESGVPPDYFSATGQLWRNPVYDWDRLAAEDFRWWVLRLGTLLGRVDVLRIDHFRGLAQYWRVPAGAETAAAGEWRDVPSYQLLDRLRSAFDPLPVVAEDLGTITPDVHILRDHYRLPGMVVLQFAFNEDNDAHPYLPQNHPENCVAYLGTHDNNTARGWLESELDEPARERLARFVALDEDAAVTVARLLNLLMASPARTVIVSAQDLLALPASARMNTPGQPTGNWDWQLTGEQFEALSLERLGELAAAHGRG</sequence>
<dbReference type="PANTHER" id="PTHR32438">
    <property type="entry name" value="4-ALPHA-GLUCANOTRANSFERASE DPE1, CHLOROPLASTIC/AMYLOPLASTIC"/>
    <property type="match status" value="1"/>
</dbReference>
<evidence type="ECO:0000256" key="3">
    <source>
        <dbReference type="ARBA" id="ARBA00012560"/>
    </source>
</evidence>
<name>A0A095XSI8_9GAMM</name>
<dbReference type="eggNOG" id="COG1640">
    <property type="taxonomic scope" value="Bacteria"/>
</dbReference>
<keyword evidence="7 10" id="KW-0119">Carbohydrate metabolism</keyword>
<evidence type="ECO:0000256" key="4">
    <source>
        <dbReference type="ARBA" id="ARBA00020295"/>
    </source>
</evidence>
<evidence type="ECO:0000256" key="6">
    <source>
        <dbReference type="ARBA" id="ARBA00022679"/>
    </source>
</evidence>
<evidence type="ECO:0000256" key="1">
    <source>
        <dbReference type="ARBA" id="ARBA00000439"/>
    </source>
</evidence>
<gene>
    <name evidence="11" type="ORF">HRUBRA_02881</name>
</gene>
<comment type="caution">
    <text evidence="11">The sequence shown here is derived from an EMBL/GenBank/DDBJ whole genome shotgun (WGS) entry which is preliminary data.</text>
</comment>
<dbReference type="EMBL" id="AUVB01000089">
    <property type="protein sequence ID" value="KGE02616.1"/>
    <property type="molecule type" value="Genomic_DNA"/>
</dbReference>
<dbReference type="SUPFAM" id="SSF51445">
    <property type="entry name" value="(Trans)glycosidases"/>
    <property type="match status" value="1"/>
</dbReference>
<dbReference type="RefSeq" id="WP_035515191.1">
    <property type="nucleotide sequence ID" value="NZ_KN234753.1"/>
</dbReference>
<dbReference type="AlphaFoldDB" id="A0A095XSI8"/>
<dbReference type="PATRIC" id="fig|1265313.6.peg.2834"/>
<organism evidence="11 12">
    <name type="scientific">Pseudohaliea rubra DSM 19751</name>
    <dbReference type="NCBI Taxonomy" id="1265313"/>
    <lineage>
        <taxon>Bacteria</taxon>
        <taxon>Pseudomonadati</taxon>
        <taxon>Pseudomonadota</taxon>
        <taxon>Gammaproteobacteria</taxon>
        <taxon>Cellvibrionales</taxon>
        <taxon>Halieaceae</taxon>
        <taxon>Pseudohaliea</taxon>
    </lineage>
</organism>
<keyword evidence="6 10" id="KW-0808">Transferase</keyword>
<dbReference type="NCBIfam" id="NF011080">
    <property type="entry name" value="PRK14508.1-3"/>
    <property type="match status" value="1"/>
</dbReference>
<dbReference type="STRING" id="1265313.HRUBRA_02881"/>
<dbReference type="Pfam" id="PF02446">
    <property type="entry name" value="Glyco_hydro_77"/>
    <property type="match status" value="1"/>
</dbReference>
<dbReference type="Gene3D" id="3.20.20.80">
    <property type="entry name" value="Glycosidases"/>
    <property type="match status" value="1"/>
</dbReference>
<keyword evidence="5 10" id="KW-0328">Glycosyltransferase</keyword>
<dbReference type="HOGENOM" id="CLU_014132_1_0_6"/>
<comment type="similarity">
    <text evidence="2 10">Belongs to the disproportionating enzyme family.</text>
</comment>
<evidence type="ECO:0000313" key="12">
    <source>
        <dbReference type="Proteomes" id="UP000029640"/>
    </source>
</evidence>
<dbReference type="InterPro" id="IPR017853">
    <property type="entry name" value="GH"/>
</dbReference>
<dbReference type="InterPro" id="IPR003385">
    <property type="entry name" value="Glyco_hydro_77"/>
</dbReference>
<dbReference type="Proteomes" id="UP000029640">
    <property type="component" value="Unassembled WGS sequence"/>
</dbReference>
<dbReference type="NCBIfam" id="TIGR00217">
    <property type="entry name" value="malQ"/>
    <property type="match status" value="1"/>
</dbReference>
<dbReference type="GO" id="GO:0005975">
    <property type="term" value="P:carbohydrate metabolic process"/>
    <property type="evidence" value="ECO:0007669"/>
    <property type="project" value="InterPro"/>
</dbReference>
<evidence type="ECO:0000256" key="7">
    <source>
        <dbReference type="ARBA" id="ARBA00023277"/>
    </source>
</evidence>
<dbReference type="EC" id="2.4.1.25" evidence="3 10"/>
<accession>A0A095XSI8</accession>
<dbReference type="OrthoDB" id="9763489at2"/>
<dbReference type="GO" id="GO:0004134">
    <property type="term" value="F:4-alpha-glucanotransferase activity"/>
    <property type="evidence" value="ECO:0007669"/>
    <property type="project" value="UniProtKB-EC"/>
</dbReference>
<evidence type="ECO:0000313" key="11">
    <source>
        <dbReference type="EMBL" id="KGE02616.1"/>
    </source>
</evidence>
<keyword evidence="12" id="KW-1185">Reference proteome</keyword>
<evidence type="ECO:0000256" key="9">
    <source>
        <dbReference type="ARBA" id="ARBA00031501"/>
    </source>
</evidence>
<comment type="catalytic activity">
    <reaction evidence="1 10">
        <text>Transfers a segment of a (1-&gt;4)-alpha-D-glucan to a new position in an acceptor, which may be glucose or a (1-&gt;4)-alpha-D-glucan.</text>
        <dbReference type="EC" id="2.4.1.25"/>
    </reaction>
</comment>
<evidence type="ECO:0000256" key="5">
    <source>
        <dbReference type="ARBA" id="ARBA00022676"/>
    </source>
</evidence>
<protein>
    <recommendedName>
        <fullName evidence="4 10">4-alpha-glucanotransferase</fullName>
        <ecNumber evidence="3 10">2.4.1.25</ecNumber>
    </recommendedName>
    <alternativeName>
        <fullName evidence="8 10">Amylomaltase</fullName>
    </alternativeName>
    <alternativeName>
        <fullName evidence="9 10">Disproportionating enzyme</fullName>
    </alternativeName>
</protein>
<evidence type="ECO:0000256" key="2">
    <source>
        <dbReference type="ARBA" id="ARBA00005684"/>
    </source>
</evidence>
<evidence type="ECO:0000256" key="10">
    <source>
        <dbReference type="RuleBase" id="RU361207"/>
    </source>
</evidence>
<evidence type="ECO:0000256" key="8">
    <source>
        <dbReference type="ARBA" id="ARBA00031423"/>
    </source>
</evidence>
<dbReference type="PANTHER" id="PTHR32438:SF5">
    <property type="entry name" value="4-ALPHA-GLUCANOTRANSFERASE DPE1, CHLOROPLASTIC_AMYLOPLASTIC"/>
    <property type="match status" value="1"/>
</dbReference>